<dbReference type="PANTHER" id="PTHR13789">
    <property type="entry name" value="MONOOXYGENASE"/>
    <property type="match status" value="1"/>
</dbReference>
<dbReference type="Gene3D" id="3.50.50.60">
    <property type="entry name" value="FAD/NAD(P)-binding domain"/>
    <property type="match status" value="1"/>
</dbReference>
<dbReference type="PRINTS" id="PR00420">
    <property type="entry name" value="RNGMNOXGNASE"/>
</dbReference>
<feature type="domain" description="FAD-binding" evidence="3">
    <location>
        <begin position="3"/>
        <end position="339"/>
    </location>
</feature>
<dbReference type="Proteomes" id="UP001500886">
    <property type="component" value="Unassembled WGS sequence"/>
</dbReference>
<proteinExistence type="predicted"/>
<reference evidence="4 5" key="1">
    <citation type="journal article" date="2019" name="Int. J. Syst. Evol. Microbiol.">
        <title>The Global Catalogue of Microorganisms (GCM) 10K type strain sequencing project: providing services to taxonomists for standard genome sequencing and annotation.</title>
        <authorList>
            <consortium name="The Broad Institute Genomics Platform"/>
            <consortium name="The Broad Institute Genome Sequencing Center for Infectious Disease"/>
            <person name="Wu L."/>
            <person name="Ma J."/>
        </authorList>
    </citation>
    <scope>NUCLEOTIDE SEQUENCE [LARGE SCALE GENOMIC DNA]</scope>
    <source>
        <strain evidence="4 5">JCM 4542</strain>
    </source>
</reference>
<evidence type="ECO:0000256" key="1">
    <source>
        <dbReference type="ARBA" id="ARBA00023002"/>
    </source>
</evidence>
<evidence type="ECO:0000313" key="4">
    <source>
        <dbReference type="EMBL" id="GAA2718862.1"/>
    </source>
</evidence>
<dbReference type="GO" id="GO:0004497">
    <property type="term" value="F:monooxygenase activity"/>
    <property type="evidence" value="ECO:0007669"/>
    <property type="project" value="UniProtKB-KW"/>
</dbReference>
<dbReference type="InterPro" id="IPR002938">
    <property type="entry name" value="FAD-bd"/>
</dbReference>
<comment type="caution">
    <text evidence="4">The sequence shown here is derived from an EMBL/GenBank/DDBJ whole genome shotgun (WGS) entry which is preliminary data.</text>
</comment>
<evidence type="ECO:0000256" key="2">
    <source>
        <dbReference type="ARBA" id="ARBA00023033"/>
    </source>
</evidence>
<gene>
    <name evidence="4" type="ORF">GCM10010315_35330</name>
</gene>
<accession>A0ABN3TUI5</accession>
<dbReference type="SUPFAM" id="SSF51905">
    <property type="entry name" value="FAD/NAD(P)-binding domain"/>
    <property type="match status" value="1"/>
</dbReference>
<evidence type="ECO:0000313" key="5">
    <source>
        <dbReference type="Proteomes" id="UP001500886"/>
    </source>
</evidence>
<dbReference type="RefSeq" id="WP_344436319.1">
    <property type="nucleotide sequence ID" value="NZ_BAAASL010000012.1"/>
</dbReference>
<dbReference type="Pfam" id="PF01494">
    <property type="entry name" value="FAD_binding_3"/>
    <property type="match status" value="1"/>
</dbReference>
<dbReference type="InterPro" id="IPR050493">
    <property type="entry name" value="FAD-dep_Monooxygenase_BioMet"/>
</dbReference>
<organism evidence="4 5">
    <name type="scientific">Streptomyces luteosporeus</name>
    <dbReference type="NCBI Taxonomy" id="173856"/>
    <lineage>
        <taxon>Bacteria</taxon>
        <taxon>Bacillati</taxon>
        <taxon>Actinomycetota</taxon>
        <taxon>Actinomycetes</taxon>
        <taxon>Kitasatosporales</taxon>
        <taxon>Streptomycetaceae</taxon>
        <taxon>Streptomyces</taxon>
    </lineage>
</organism>
<keyword evidence="1" id="KW-0560">Oxidoreductase</keyword>
<protein>
    <submittedName>
        <fullName evidence="4">FAD-dependent monooxygenase</fullName>
    </submittedName>
</protein>
<keyword evidence="5" id="KW-1185">Reference proteome</keyword>
<dbReference type="PANTHER" id="PTHR13789:SF309">
    <property type="entry name" value="PUTATIVE (AFU_ORTHOLOGUE AFUA_6G14510)-RELATED"/>
    <property type="match status" value="1"/>
</dbReference>
<evidence type="ECO:0000259" key="3">
    <source>
        <dbReference type="Pfam" id="PF01494"/>
    </source>
</evidence>
<dbReference type="InterPro" id="IPR036188">
    <property type="entry name" value="FAD/NAD-bd_sf"/>
</dbReference>
<name>A0ABN3TUI5_9ACTN</name>
<keyword evidence="2 4" id="KW-0503">Monooxygenase</keyword>
<dbReference type="EMBL" id="BAAASL010000012">
    <property type="protein sequence ID" value="GAA2718862.1"/>
    <property type="molecule type" value="Genomic_DNA"/>
</dbReference>
<sequence>MARALIIGGGIAGPVTAMALQRAGIEAAVHEAYPAGADDVGAFLVLFANGLAALAAIDADAVVREHSFPARTAEFLGADGAALGSRPLAGSNGGAAPRTLSRSVLHRVLREEAARRGIPVHHGKRLVDRRTGPGGTVTALFADGTRAEGDVLVGADGIHSRTRTLLDPAAPAPRPTGQTTVCGRLRDAAHTVPPATYRMMYGTRGFFGCTTAPDGTTYWFANVPGTPAPGAGPAHWRRLVAEAFAGDGTPAAAMAAATGDDIVGTSAHDLQRTPVWHDRHTVLVGDAAHATAPNAAQGASLAIEDGVVLAQCLRDLAGVPRAFAAYERLRRARAERVVALSAALAARLAGAADENTPQRSGDGSADWLTGYRIDWDARVS</sequence>